<dbReference type="InterPro" id="IPR026002">
    <property type="entry name" value="ATC_hydrolase-like"/>
</dbReference>
<dbReference type="EMBL" id="JACIER010000009">
    <property type="protein sequence ID" value="MBB4044520.1"/>
    <property type="molecule type" value="Genomic_DNA"/>
</dbReference>
<dbReference type="Proteomes" id="UP000560658">
    <property type="component" value="Unassembled WGS sequence"/>
</dbReference>
<evidence type="ECO:0008006" key="3">
    <source>
        <dbReference type="Google" id="ProtNLM"/>
    </source>
</evidence>
<evidence type="ECO:0000313" key="2">
    <source>
        <dbReference type="Proteomes" id="UP000560658"/>
    </source>
</evidence>
<dbReference type="Pfam" id="PF14196">
    <property type="entry name" value="ATC_hydrolase"/>
    <property type="match status" value="1"/>
</dbReference>
<evidence type="ECO:0000313" key="1">
    <source>
        <dbReference type="EMBL" id="MBB4044520.1"/>
    </source>
</evidence>
<dbReference type="AlphaFoldDB" id="A0A840CXB6"/>
<accession>A0A840CXB6</accession>
<comment type="caution">
    <text evidence="1">The sequence shown here is derived from an EMBL/GenBank/DDBJ whole genome shotgun (WGS) entry which is preliminary data.</text>
</comment>
<gene>
    <name evidence="1" type="ORF">GGR06_002315</name>
</gene>
<dbReference type="RefSeq" id="WP_158332175.1">
    <property type="nucleotide sequence ID" value="NZ_JACIER010000009.1"/>
</dbReference>
<protein>
    <recommendedName>
        <fullName evidence="3">L-2-amino-thiazoline-4-carboxylic acid hydrolase</fullName>
    </recommendedName>
</protein>
<name>A0A840CXB6_9BACE</name>
<proteinExistence type="predicted"/>
<organism evidence="1 2">
    <name type="scientific">Bacteroides reticulotermitis</name>
    <dbReference type="NCBI Taxonomy" id="1133319"/>
    <lineage>
        <taxon>Bacteria</taxon>
        <taxon>Pseudomonadati</taxon>
        <taxon>Bacteroidota</taxon>
        <taxon>Bacteroidia</taxon>
        <taxon>Bacteroidales</taxon>
        <taxon>Bacteroidaceae</taxon>
        <taxon>Bacteroides</taxon>
    </lineage>
</organism>
<reference evidence="1" key="1">
    <citation type="submission" date="2020-08" db="EMBL/GenBank/DDBJ databases">
        <title>Genomic Encyclopedia of Type Strains, Phase IV (KMG-IV): sequencing the most valuable type-strain genomes for metagenomic binning, comparative biology and taxonomic classification.</title>
        <authorList>
            <person name="Goeker M."/>
        </authorList>
    </citation>
    <scope>NUCLEOTIDE SEQUENCE [LARGE SCALE GENOMIC DNA]</scope>
    <source>
        <strain evidence="1">DSM 105720</strain>
    </source>
</reference>
<keyword evidence="2" id="KW-1185">Reference proteome</keyword>
<sequence length="196" mass="22531">MMTSAERMLSKSRVGKLWKEQPTGIREKACQEVEKIQWCLLNGEATNHFLSTSLIPTLALYKAMQAEGYSAAEAYRKVKAAVHSAMNPTGKEWSFLFSIPLVNSYLWKAIPRILEKKFPTTGWNIQWNIQTERSLNFEMTACFYSDFFHIFQCPELTSIFCECNSICYSAIPGIRFSRNETLATSGNRCDFHLERI</sequence>